<accession>A0ABT1JJ61</accession>
<dbReference type="Proteomes" id="UP000791080">
    <property type="component" value="Unassembled WGS sequence"/>
</dbReference>
<comment type="caution">
    <text evidence="3">The sequence shown here is derived from an EMBL/GenBank/DDBJ whole genome shotgun (WGS) entry which is preliminary data.</text>
</comment>
<name>A0ABT1JJ61_ACTCY</name>
<sequence>MRWESRLVHRAGARLHGRWRAGQGPPLVVVPGVLAEARDFLPVAGAFGRPEPTLVLDRRGRGRSGPLGEDYSTRTEVADLLAWVDELASPVRLVGWSYGATIALEAAALDDRVLGVVAYEPVLAPFAEHVLPALRGADLDTRVEIVNVDIARLPRERVAALRGTPAWARLRELAAPLPEEHAALNRFRPDAAWSGLAADLVLGEHSRGARPTATPSSGSPTCCRCRAPPSSPDTGTSPTPRTPWRWAG</sequence>
<dbReference type="InterPro" id="IPR050266">
    <property type="entry name" value="AB_hydrolase_sf"/>
</dbReference>
<feature type="region of interest" description="Disordered" evidence="1">
    <location>
        <begin position="207"/>
        <end position="248"/>
    </location>
</feature>
<reference evidence="3 4" key="2">
    <citation type="submission" date="2022-06" db="EMBL/GenBank/DDBJ databases">
        <title>Genomic Encyclopedia of Type Strains, Phase I: the one thousand microbial genomes (KMG-I) project.</title>
        <authorList>
            <person name="Kyrpides N."/>
        </authorList>
    </citation>
    <scope>NUCLEOTIDE SEQUENCE [LARGE SCALE GENOMIC DNA]</scope>
    <source>
        <strain evidence="3 4">DSM 43889</strain>
    </source>
</reference>
<dbReference type="EMBL" id="AUBJ02000001">
    <property type="protein sequence ID" value="MCP2332542.1"/>
    <property type="molecule type" value="Genomic_DNA"/>
</dbReference>
<keyword evidence="4" id="KW-1185">Reference proteome</keyword>
<evidence type="ECO:0000259" key="2">
    <source>
        <dbReference type="Pfam" id="PF12697"/>
    </source>
</evidence>
<dbReference type="PANTHER" id="PTHR43798:SF27">
    <property type="entry name" value="HYDROLASE ALPHA_BETA HYDROLASE FOLD FAMILY"/>
    <property type="match status" value="1"/>
</dbReference>
<dbReference type="InterPro" id="IPR029058">
    <property type="entry name" value="AB_hydrolase_fold"/>
</dbReference>
<dbReference type="InterPro" id="IPR000073">
    <property type="entry name" value="AB_hydrolase_1"/>
</dbReference>
<protein>
    <submittedName>
        <fullName evidence="3">Pimeloyl-ACP methyl ester carboxylesterase</fullName>
    </submittedName>
</protein>
<organism evidence="3 4">
    <name type="scientific">Actinoalloteichus caeruleus DSM 43889</name>
    <dbReference type="NCBI Taxonomy" id="1120930"/>
    <lineage>
        <taxon>Bacteria</taxon>
        <taxon>Bacillati</taxon>
        <taxon>Actinomycetota</taxon>
        <taxon>Actinomycetes</taxon>
        <taxon>Pseudonocardiales</taxon>
        <taxon>Pseudonocardiaceae</taxon>
        <taxon>Actinoalloteichus</taxon>
        <taxon>Actinoalloteichus cyanogriseus</taxon>
    </lineage>
</organism>
<feature type="compositionally biased region" description="Low complexity" evidence="1">
    <location>
        <begin position="232"/>
        <end position="248"/>
    </location>
</feature>
<evidence type="ECO:0000313" key="3">
    <source>
        <dbReference type="EMBL" id="MCP2332542.1"/>
    </source>
</evidence>
<evidence type="ECO:0000256" key="1">
    <source>
        <dbReference type="SAM" id="MobiDB-lite"/>
    </source>
</evidence>
<proteinExistence type="predicted"/>
<evidence type="ECO:0000313" key="4">
    <source>
        <dbReference type="Proteomes" id="UP000791080"/>
    </source>
</evidence>
<dbReference type="RefSeq" id="WP_253860213.1">
    <property type="nucleotide sequence ID" value="NZ_AUBJ02000001.1"/>
</dbReference>
<dbReference type="Pfam" id="PF12697">
    <property type="entry name" value="Abhydrolase_6"/>
    <property type="match status" value="1"/>
</dbReference>
<dbReference type="Gene3D" id="3.40.50.1820">
    <property type="entry name" value="alpha/beta hydrolase"/>
    <property type="match status" value="1"/>
</dbReference>
<dbReference type="SUPFAM" id="SSF53474">
    <property type="entry name" value="alpha/beta-Hydrolases"/>
    <property type="match status" value="1"/>
</dbReference>
<gene>
    <name evidence="3" type="ORF">G443_002812</name>
</gene>
<reference evidence="3 4" key="1">
    <citation type="submission" date="2013-07" db="EMBL/GenBank/DDBJ databases">
        <authorList>
            <consortium name="DOE Joint Genome Institute"/>
            <person name="Reeve W."/>
            <person name="Huntemann M."/>
            <person name="Han J."/>
            <person name="Chen A."/>
            <person name="Kyrpides N."/>
            <person name="Mavromatis K."/>
            <person name="Markowitz V."/>
            <person name="Palaniappan K."/>
            <person name="Ivanova N."/>
            <person name="Schaumberg A."/>
            <person name="Pati A."/>
            <person name="Liolios K."/>
            <person name="Nordberg H.P."/>
            <person name="Cantor M.N."/>
            <person name="Hua S.X."/>
            <person name="Woyke T."/>
        </authorList>
    </citation>
    <scope>NUCLEOTIDE SEQUENCE [LARGE SCALE GENOMIC DNA]</scope>
    <source>
        <strain evidence="3 4">DSM 43889</strain>
    </source>
</reference>
<feature type="domain" description="AB hydrolase-1" evidence="2">
    <location>
        <begin position="27"/>
        <end position="212"/>
    </location>
</feature>
<dbReference type="PANTHER" id="PTHR43798">
    <property type="entry name" value="MONOACYLGLYCEROL LIPASE"/>
    <property type="match status" value="1"/>
</dbReference>